<evidence type="ECO:0000313" key="9">
    <source>
        <dbReference type="EMBL" id="TFW35383.1"/>
    </source>
</evidence>
<dbReference type="Pfam" id="PF13537">
    <property type="entry name" value="GATase_7"/>
    <property type="match status" value="1"/>
</dbReference>
<dbReference type="PANTHER" id="PTHR43284:SF1">
    <property type="entry name" value="ASPARAGINE SYNTHETASE"/>
    <property type="match status" value="1"/>
</dbReference>
<dbReference type="OrthoDB" id="9763290at2"/>
<evidence type="ECO:0000259" key="8">
    <source>
        <dbReference type="Pfam" id="PF13537"/>
    </source>
</evidence>
<dbReference type="InterPro" id="IPR051786">
    <property type="entry name" value="ASN_synthetase/amidase"/>
</dbReference>
<evidence type="ECO:0000256" key="1">
    <source>
        <dbReference type="ARBA" id="ARBA00005187"/>
    </source>
</evidence>
<dbReference type="InterPro" id="IPR006426">
    <property type="entry name" value="Asn_synth_AEB"/>
</dbReference>
<evidence type="ECO:0000256" key="4">
    <source>
        <dbReference type="ARBA" id="ARBA00022741"/>
    </source>
</evidence>
<evidence type="ECO:0000256" key="3">
    <source>
        <dbReference type="ARBA" id="ARBA00012737"/>
    </source>
</evidence>
<comment type="caution">
    <text evidence="9">The sequence shown here is derived from an EMBL/GenBank/DDBJ whole genome shotgun (WGS) entry which is preliminary data.</text>
</comment>
<keyword evidence="4" id="KW-0547">Nucleotide-binding</keyword>
<evidence type="ECO:0000259" key="7">
    <source>
        <dbReference type="Pfam" id="PF00733"/>
    </source>
</evidence>
<evidence type="ECO:0000256" key="5">
    <source>
        <dbReference type="ARBA" id="ARBA00022840"/>
    </source>
</evidence>
<keyword evidence="5" id="KW-0067">ATP-binding</keyword>
<accession>A0A4Y9T5H8</accession>
<dbReference type="PIRSF" id="PIRSF001589">
    <property type="entry name" value="Asn_synthetase_glu-h"/>
    <property type="match status" value="1"/>
</dbReference>
<proteinExistence type="inferred from homology"/>
<sequence length="607" mass="65399">MSGLCGWFSHEPAALPIARMAAPLSRLDQAPLRTASHSAGTVALAGGLDRAGLYHEDGLLIAYWGERVDALARLWRLHGAKACSALSGHFAFALLDERRGEALLAVDRAGTRPLYYQLVGHTLVFASRADALVLHPGAGRDIDPQTLYNYVHFCGVPGPAVIYKGQRKLAPGEFIHLHGGRLERGRYWRLRFHEHEAGELPLLRDELVDTLRGAVEGSLGQHQVGVMLGGGVHSAALAALAQTEAGGAVPTCAAGADTHGRGALGAARRLNSTHHERVVGPGDVADAIPQLAAGFDQPYGDPAALGAFHCALAAREAGIQRLLGGTGASLLFGVRPPCAAQLRLSSYERLPAALRQLVFEPMLFRVAGSLHGPVAALRERVVQAMEPLPARLRHASALAAYGASNVFEADFLDALDPGAPQAAQEQAWWLAQGRDELNRMIAVELQYGLADRTLPALEQACQLAGIEVAWPYLSDAMVAFAARVEPRLKRQTAWSRGLLHSALRTVLPPRLAAARGRCFELPLGRWLQADTRLRTIAFDSLNGLRRRHIVRGDFIDTLLARHLPAQPARHGAMVWMLMMLEQWLAQHPGGSGLAPVRRRVQASVSES</sequence>
<comment type="pathway">
    <text evidence="1">Amino-acid biosynthesis; L-asparagine biosynthesis; L-asparagine from L-aspartate (L-Gln route): step 1/1.</text>
</comment>
<name>A0A4Y9T5H8_9BURK</name>
<protein>
    <recommendedName>
        <fullName evidence="3">asparagine synthase (glutamine-hydrolyzing)</fullName>
        <ecNumber evidence="3">6.3.5.4</ecNumber>
    </recommendedName>
</protein>
<dbReference type="EC" id="6.3.5.4" evidence="3"/>
<dbReference type="SUPFAM" id="SSF52402">
    <property type="entry name" value="Adenine nucleotide alpha hydrolases-like"/>
    <property type="match status" value="1"/>
</dbReference>
<dbReference type="GO" id="GO:0004066">
    <property type="term" value="F:asparagine synthase (glutamine-hydrolyzing) activity"/>
    <property type="evidence" value="ECO:0007669"/>
    <property type="project" value="UniProtKB-EC"/>
</dbReference>
<keyword evidence="10" id="KW-1185">Reference proteome</keyword>
<evidence type="ECO:0000256" key="2">
    <source>
        <dbReference type="ARBA" id="ARBA00005752"/>
    </source>
</evidence>
<dbReference type="Gene3D" id="3.40.50.620">
    <property type="entry name" value="HUPs"/>
    <property type="match status" value="1"/>
</dbReference>
<comment type="catalytic activity">
    <reaction evidence="6">
        <text>L-aspartate + L-glutamine + ATP + H2O = L-asparagine + L-glutamate + AMP + diphosphate + H(+)</text>
        <dbReference type="Rhea" id="RHEA:12228"/>
        <dbReference type="ChEBI" id="CHEBI:15377"/>
        <dbReference type="ChEBI" id="CHEBI:15378"/>
        <dbReference type="ChEBI" id="CHEBI:29985"/>
        <dbReference type="ChEBI" id="CHEBI:29991"/>
        <dbReference type="ChEBI" id="CHEBI:30616"/>
        <dbReference type="ChEBI" id="CHEBI:33019"/>
        <dbReference type="ChEBI" id="CHEBI:58048"/>
        <dbReference type="ChEBI" id="CHEBI:58359"/>
        <dbReference type="ChEBI" id="CHEBI:456215"/>
        <dbReference type="EC" id="6.3.5.4"/>
    </reaction>
</comment>
<dbReference type="EMBL" id="SPUM01000011">
    <property type="protein sequence ID" value="TFW35383.1"/>
    <property type="molecule type" value="Genomic_DNA"/>
</dbReference>
<dbReference type="AlphaFoldDB" id="A0A4Y9T5H8"/>
<dbReference type="Pfam" id="PF00733">
    <property type="entry name" value="Asn_synthase"/>
    <property type="match status" value="1"/>
</dbReference>
<dbReference type="GO" id="GO:0005829">
    <property type="term" value="C:cytosol"/>
    <property type="evidence" value="ECO:0007669"/>
    <property type="project" value="TreeGrafter"/>
</dbReference>
<reference evidence="9 10" key="1">
    <citation type="submission" date="2019-03" db="EMBL/GenBank/DDBJ databases">
        <title>Draft genome of Massilia hortus sp. nov., a novel bacterial species of the Oxalobacteraceae family.</title>
        <authorList>
            <person name="Peta V."/>
            <person name="Raths R."/>
            <person name="Bucking H."/>
        </authorList>
    </citation>
    <scope>NUCLEOTIDE SEQUENCE [LARGE SCALE GENOMIC DNA]</scope>
    <source>
        <strain evidence="9 10">ONC3</strain>
    </source>
</reference>
<dbReference type="GO" id="GO:0006529">
    <property type="term" value="P:asparagine biosynthetic process"/>
    <property type="evidence" value="ECO:0007669"/>
    <property type="project" value="InterPro"/>
</dbReference>
<feature type="domain" description="Asparagine synthetase" evidence="7">
    <location>
        <begin position="208"/>
        <end position="584"/>
    </location>
</feature>
<dbReference type="InterPro" id="IPR014729">
    <property type="entry name" value="Rossmann-like_a/b/a_fold"/>
</dbReference>
<dbReference type="Proteomes" id="UP000297258">
    <property type="component" value="Unassembled WGS sequence"/>
</dbReference>
<gene>
    <name evidence="9" type="ORF">E4O92_02240</name>
</gene>
<evidence type="ECO:0000256" key="6">
    <source>
        <dbReference type="ARBA" id="ARBA00048741"/>
    </source>
</evidence>
<feature type="domain" description="Glutamine amidotransferase type-2" evidence="8">
    <location>
        <begin position="72"/>
        <end position="132"/>
    </location>
</feature>
<dbReference type="SUPFAM" id="SSF56235">
    <property type="entry name" value="N-terminal nucleophile aminohydrolases (Ntn hydrolases)"/>
    <property type="match status" value="1"/>
</dbReference>
<dbReference type="RefSeq" id="WP_135188118.1">
    <property type="nucleotide sequence ID" value="NZ_SPUM01000011.1"/>
</dbReference>
<dbReference type="Gene3D" id="3.60.20.10">
    <property type="entry name" value="Glutamine Phosphoribosylpyrophosphate, subunit 1, domain 1"/>
    <property type="match status" value="1"/>
</dbReference>
<evidence type="ECO:0000313" key="10">
    <source>
        <dbReference type="Proteomes" id="UP000297258"/>
    </source>
</evidence>
<dbReference type="InterPro" id="IPR017932">
    <property type="entry name" value="GATase_2_dom"/>
</dbReference>
<dbReference type="GO" id="GO:0005524">
    <property type="term" value="F:ATP binding"/>
    <property type="evidence" value="ECO:0007669"/>
    <property type="project" value="UniProtKB-KW"/>
</dbReference>
<dbReference type="InterPro" id="IPR001962">
    <property type="entry name" value="Asn_synthase"/>
</dbReference>
<dbReference type="InterPro" id="IPR029055">
    <property type="entry name" value="Ntn_hydrolases_N"/>
</dbReference>
<dbReference type="PANTHER" id="PTHR43284">
    <property type="entry name" value="ASPARAGINE SYNTHETASE (GLUTAMINE-HYDROLYZING)"/>
    <property type="match status" value="1"/>
</dbReference>
<comment type="similarity">
    <text evidence="2">Belongs to the asparagine synthetase family.</text>
</comment>
<organism evidence="9 10">
    <name type="scientific">Massilia horti</name>
    <dbReference type="NCBI Taxonomy" id="2562153"/>
    <lineage>
        <taxon>Bacteria</taxon>
        <taxon>Pseudomonadati</taxon>
        <taxon>Pseudomonadota</taxon>
        <taxon>Betaproteobacteria</taxon>
        <taxon>Burkholderiales</taxon>
        <taxon>Oxalobacteraceae</taxon>
        <taxon>Telluria group</taxon>
        <taxon>Massilia</taxon>
    </lineage>
</organism>